<dbReference type="Pfam" id="PF00196">
    <property type="entry name" value="GerE"/>
    <property type="match status" value="1"/>
</dbReference>
<gene>
    <name evidence="8" type="ORF">ACFPOF_02725</name>
</gene>
<dbReference type="SMART" id="SM00421">
    <property type="entry name" value="HTH_LUXR"/>
    <property type="match status" value="1"/>
</dbReference>
<dbReference type="SUPFAM" id="SSF46894">
    <property type="entry name" value="C-terminal effector domain of the bipartite response regulators"/>
    <property type="match status" value="1"/>
</dbReference>
<keyword evidence="3" id="KW-0238">DNA-binding</keyword>
<dbReference type="PANTHER" id="PTHR43214:SF43">
    <property type="entry name" value="TWO-COMPONENT RESPONSE REGULATOR"/>
    <property type="match status" value="1"/>
</dbReference>
<dbReference type="Proteomes" id="UP001596113">
    <property type="component" value="Unassembled WGS sequence"/>
</dbReference>
<evidence type="ECO:0000259" key="7">
    <source>
        <dbReference type="PROSITE" id="PS50110"/>
    </source>
</evidence>
<evidence type="ECO:0000256" key="1">
    <source>
        <dbReference type="ARBA" id="ARBA00022553"/>
    </source>
</evidence>
<accession>A0ABW0HKC5</accession>
<evidence type="ECO:0000256" key="2">
    <source>
        <dbReference type="ARBA" id="ARBA00023015"/>
    </source>
</evidence>
<dbReference type="SMART" id="SM00448">
    <property type="entry name" value="REC"/>
    <property type="match status" value="1"/>
</dbReference>
<protein>
    <submittedName>
        <fullName evidence="8">Response regulator</fullName>
    </submittedName>
</protein>
<dbReference type="InterPro" id="IPR039420">
    <property type="entry name" value="WalR-like"/>
</dbReference>
<dbReference type="PROSITE" id="PS00622">
    <property type="entry name" value="HTH_LUXR_1"/>
    <property type="match status" value="1"/>
</dbReference>
<sequence>MKKYKAIVVDDHPLMAQATKRLLEQIEEIEVIGVAHDGRKSLELVEEHEPDWVFLDFQLPDQSGMQVTEQIKSMYPHVRVVIFTGVDVSDLVYKLLELRVSGIISKDTSESAFRHMVACIQENHIVLPQDVFYKIKLFPAGSSDVALLTEEEIRMMTLMVQGSTYEQIADTIHVSKRSVDNYLKRIYDKLGVQNRNQAIEKFVQSRHHSE</sequence>
<dbReference type="InterPro" id="IPR000792">
    <property type="entry name" value="Tscrpt_reg_LuxR_C"/>
</dbReference>
<comment type="caution">
    <text evidence="8">The sequence shown here is derived from an EMBL/GenBank/DDBJ whole genome shotgun (WGS) entry which is preliminary data.</text>
</comment>
<proteinExistence type="predicted"/>
<evidence type="ECO:0000256" key="5">
    <source>
        <dbReference type="PROSITE-ProRule" id="PRU00169"/>
    </source>
</evidence>
<dbReference type="InterPro" id="IPR001789">
    <property type="entry name" value="Sig_transdc_resp-reg_receiver"/>
</dbReference>
<dbReference type="Gene3D" id="3.40.50.2300">
    <property type="match status" value="1"/>
</dbReference>
<feature type="domain" description="Response regulatory" evidence="7">
    <location>
        <begin position="5"/>
        <end position="121"/>
    </location>
</feature>
<dbReference type="SUPFAM" id="SSF52172">
    <property type="entry name" value="CheY-like"/>
    <property type="match status" value="1"/>
</dbReference>
<evidence type="ECO:0000313" key="9">
    <source>
        <dbReference type="Proteomes" id="UP001596113"/>
    </source>
</evidence>
<dbReference type="CDD" id="cd17535">
    <property type="entry name" value="REC_NarL-like"/>
    <property type="match status" value="1"/>
</dbReference>
<feature type="modified residue" description="4-aspartylphosphate" evidence="5">
    <location>
        <position position="56"/>
    </location>
</feature>
<keyword evidence="4" id="KW-0804">Transcription</keyword>
<keyword evidence="1 5" id="KW-0597">Phosphoprotein</keyword>
<dbReference type="PROSITE" id="PS50110">
    <property type="entry name" value="RESPONSE_REGULATORY"/>
    <property type="match status" value="1"/>
</dbReference>
<evidence type="ECO:0000313" key="8">
    <source>
        <dbReference type="EMBL" id="MFC5401636.1"/>
    </source>
</evidence>
<feature type="domain" description="HTH luxR-type" evidence="6">
    <location>
        <begin position="141"/>
        <end position="206"/>
    </location>
</feature>
<keyword evidence="9" id="KW-1185">Reference proteome</keyword>
<dbReference type="InterPro" id="IPR011006">
    <property type="entry name" value="CheY-like_superfamily"/>
</dbReference>
<dbReference type="PANTHER" id="PTHR43214">
    <property type="entry name" value="TWO-COMPONENT RESPONSE REGULATOR"/>
    <property type="match status" value="1"/>
</dbReference>
<evidence type="ECO:0000256" key="4">
    <source>
        <dbReference type="ARBA" id="ARBA00023163"/>
    </source>
</evidence>
<dbReference type="InterPro" id="IPR016032">
    <property type="entry name" value="Sig_transdc_resp-reg_C-effctor"/>
</dbReference>
<dbReference type="InterPro" id="IPR058245">
    <property type="entry name" value="NreC/VraR/RcsB-like_REC"/>
</dbReference>
<reference evidence="9" key="1">
    <citation type="journal article" date="2019" name="Int. J. Syst. Evol. Microbiol.">
        <title>The Global Catalogue of Microorganisms (GCM) 10K type strain sequencing project: providing services to taxonomists for standard genome sequencing and annotation.</title>
        <authorList>
            <consortium name="The Broad Institute Genomics Platform"/>
            <consortium name="The Broad Institute Genome Sequencing Center for Infectious Disease"/>
            <person name="Wu L."/>
            <person name="Ma J."/>
        </authorList>
    </citation>
    <scope>NUCLEOTIDE SEQUENCE [LARGE SCALE GENOMIC DNA]</scope>
    <source>
        <strain evidence="9">CGMCC 1.18575</strain>
    </source>
</reference>
<dbReference type="RefSeq" id="WP_378129384.1">
    <property type="nucleotide sequence ID" value="NZ_JBHSMI010000004.1"/>
</dbReference>
<evidence type="ECO:0000259" key="6">
    <source>
        <dbReference type="PROSITE" id="PS50043"/>
    </source>
</evidence>
<dbReference type="EMBL" id="JBHSMI010000004">
    <property type="protein sequence ID" value="MFC5401636.1"/>
    <property type="molecule type" value="Genomic_DNA"/>
</dbReference>
<evidence type="ECO:0000256" key="3">
    <source>
        <dbReference type="ARBA" id="ARBA00023125"/>
    </source>
</evidence>
<keyword evidence="2" id="KW-0805">Transcription regulation</keyword>
<dbReference type="PRINTS" id="PR00038">
    <property type="entry name" value="HTHLUXR"/>
</dbReference>
<dbReference type="PROSITE" id="PS50043">
    <property type="entry name" value="HTH_LUXR_2"/>
    <property type="match status" value="1"/>
</dbReference>
<dbReference type="CDD" id="cd06170">
    <property type="entry name" value="LuxR_C_like"/>
    <property type="match status" value="1"/>
</dbReference>
<name>A0ABW0HKC5_9BACL</name>
<dbReference type="Pfam" id="PF00072">
    <property type="entry name" value="Response_reg"/>
    <property type="match status" value="1"/>
</dbReference>
<organism evidence="8 9">
    <name type="scientific">Cohnella soli</name>
    <dbReference type="NCBI Taxonomy" id="425005"/>
    <lineage>
        <taxon>Bacteria</taxon>
        <taxon>Bacillati</taxon>
        <taxon>Bacillota</taxon>
        <taxon>Bacilli</taxon>
        <taxon>Bacillales</taxon>
        <taxon>Paenibacillaceae</taxon>
        <taxon>Cohnella</taxon>
    </lineage>
</organism>